<dbReference type="InterPro" id="IPR022398">
    <property type="entry name" value="Peptidase_S8_His-AS"/>
</dbReference>
<name>A0A6N9YM89_9ACTN</name>
<evidence type="ECO:0000256" key="7">
    <source>
        <dbReference type="PROSITE-ProRule" id="PRU01240"/>
    </source>
</evidence>
<feature type="active site" description="Charge relay system" evidence="6 7">
    <location>
        <position position="305"/>
    </location>
</feature>
<evidence type="ECO:0000256" key="5">
    <source>
        <dbReference type="ARBA" id="ARBA00022825"/>
    </source>
</evidence>
<proteinExistence type="inferred from homology"/>
<keyword evidence="4 7" id="KW-0378">Hydrolase</keyword>
<evidence type="ECO:0000256" key="8">
    <source>
        <dbReference type="SAM" id="SignalP"/>
    </source>
</evidence>
<keyword evidence="2" id="KW-0134">Cell wall</keyword>
<feature type="active site" description="Charge relay system" evidence="6 7">
    <location>
        <position position="482"/>
    </location>
</feature>
<evidence type="ECO:0000256" key="4">
    <source>
        <dbReference type="ARBA" id="ARBA00022801"/>
    </source>
</evidence>
<keyword evidence="5 7" id="KW-0720">Serine protease</keyword>
<dbReference type="PROSITE" id="PS00137">
    <property type="entry name" value="SUBTILASE_HIS"/>
    <property type="match status" value="1"/>
</dbReference>
<dbReference type="InterPro" id="IPR023828">
    <property type="entry name" value="Peptidase_S8_Ser-AS"/>
</dbReference>
<evidence type="ECO:0000256" key="1">
    <source>
        <dbReference type="ARBA" id="ARBA00011073"/>
    </source>
</evidence>
<sequence length="1295" mass="135872">MEYVSLRPIAAAVASAAMAVGVLAQGSQAAPETAALPATTTAALPAMTTAALPATTTAPHLAESADAVRITLITGDAVHYADRGGAFPEIHVELDPGSGTREVEIVNGPDGVFAIPDQARPLIDAGVLDRGLFDVRYLAENGYTDDEVDTLPVIVTYQEPARTARGDAAAALSEQAAELAATVAEPVHLHSINGAGVQVDKKSAEDFWNQIRGVPADAPTAFSADDELAAGIGKVWLDRKATASMDDSRPQIGAPEAWERGFDGSGVTVAVLDSGYDAGHPDFAGQVSEAMSFVPDEDVHDHAGHGTHVASTVAGTGAASDGRYAGVAPGVDLAIGKVLNNSGWGQNSWIIAGMEWAAETADVVNMSLGAFPSDGTDPMSLAVDAISAETGTLFVIAAGNAGPDSSTVSTPAAADSALAVAAVDGEDQIAGFSSRGPRRGDHALKPEIAAPGSPVVAAWAAGSSPGPGTPVGEHYLAQSGTSMASPHVAGVAAMLLQKHPEWDAGQLKDALMSTAFDAGNDVYHQGAGRVDAARATGQDLYATGKVDFGFVRQPAPGDSAQAQTLTYRNTGETDLALELTVDVRGHGAPVGQDVLGLSAQTVVVPAGGQAEVDLTLDPVLALPGTYSGFVRATEPGGAEVNTVVAYAVEGPVYELTVDVTDRFAETPRSGSLVVQDLTDPDMFHSYAGLDDSGRAVFRVPAGDYTVDGHFSTRDPGRPDVVYSTDMFATTVIGVDRDMSVTIDGRSAVDIEFDVVGERRRTEATQVTQSLFRTSANGRRGGVTVLSDLWGSDARFGAIPADEPPAGSLSMTALTTWREPLITAKIEGQDSALWTVTPEWTGRFDGTRRLELVDVGSGRAEDYEGVDVRGKLAMVESDSYYVADQAATAQAHGAAAMLVVPESPGAVSVMLSSSNTLPVLGTTYEETTRLRERLGSGAVHLTLTGLRESTFTYTLRAAEDGAIPSDLGYTVKRSDLAAIENSFHSESERMGSALVTAYEAWQGGATRYFEPVMQPTVRTDYVVAGPDIRQAQQATSTQGFDAARLNGGETAYQPREKVSVSWFKAPSHPAGYTSLPCNFCRSEAILRFAPSILGDADPTHTGFGRMSTATTVYRDGERIERPELLLVPEPATYRIERVAEAVPDEEHLLANRSETAWTFRSEAPSALEIEGCRGLLPGANACAALPVILLGYDLPLGLDNHAPAGRTFNFVVRTDRAKGYRGPASVAGMEVSLSYDDGSTWEKAHTIPRPREGGFRVRAKHPKLSATNGYVSLRVEAWDDAGNRTVQMIERAYALS</sequence>
<protein>
    <submittedName>
        <fullName evidence="11">S8 family serine peptidase</fullName>
    </submittedName>
</protein>
<evidence type="ECO:0000313" key="12">
    <source>
        <dbReference type="Proteomes" id="UP000469185"/>
    </source>
</evidence>
<feature type="signal peptide" evidence="8">
    <location>
        <begin position="1"/>
        <end position="29"/>
    </location>
</feature>
<dbReference type="InterPro" id="IPR050131">
    <property type="entry name" value="Peptidase_S8_subtilisin-like"/>
</dbReference>
<dbReference type="Proteomes" id="UP000469185">
    <property type="component" value="Unassembled WGS sequence"/>
</dbReference>
<dbReference type="SUPFAM" id="SSF52743">
    <property type="entry name" value="Subtilisin-like"/>
    <property type="match status" value="1"/>
</dbReference>
<feature type="chain" id="PRO_5026872520" evidence="8">
    <location>
        <begin position="30"/>
        <end position="1295"/>
    </location>
</feature>
<evidence type="ECO:0000256" key="6">
    <source>
        <dbReference type="PIRSR" id="PIRSR615500-1"/>
    </source>
</evidence>
<dbReference type="Gene3D" id="3.40.50.200">
    <property type="entry name" value="Peptidase S8/S53 domain"/>
    <property type="match status" value="1"/>
</dbReference>
<dbReference type="InterPro" id="IPR036852">
    <property type="entry name" value="Peptidase_S8/S53_dom_sf"/>
</dbReference>
<evidence type="ECO:0000313" key="11">
    <source>
        <dbReference type="EMBL" id="NED96113.1"/>
    </source>
</evidence>
<comment type="caution">
    <text evidence="11">The sequence shown here is derived from an EMBL/GenBank/DDBJ whole genome shotgun (WGS) entry which is preliminary data.</text>
</comment>
<dbReference type="PROSITE" id="PS51892">
    <property type="entry name" value="SUBTILASE"/>
    <property type="match status" value="1"/>
</dbReference>
<dbReference type="PRINTS" id="PR00723">
    <property type="entry name" value="SUBTILISIN"/>
</dbReference>
<dbReference type="Pfam" id="PF00082">
    <property type="entry name" value="Peptidase_S8"/>
    <property type="match status" value="1"/>
</dbReference>
<dbReference type="PROSITE" id="PS00138">
    <property type="entry name" value="SUBTILASE_SER"/>
    <property type="match status" value="1"/>
</dbReference>
<dbReference type="Pfam" id="PF02225">
    <property type="entry name" value="PA"/>
    <property type="match status" value="1"/>
</dbReference>
<dbReference type="PANTHER" id="PTHR43806:SF65">
    <property type="entry name" value="SERINE PROTEASE APRX"/>
    <property type="match status" value="1"/>
</dbReference>
<dbReference type="InterPro" id="IPR000209">
    <property type="entry name" value="Peptidase_S8/S53_dom"/>
</dbReference>
<keyword evidence="3 7" id="KW-0645">Protease</keyword>
<evidence type="ECO:0000256" key="2">
    <source>
        <dbReference type="ARBA" id="ARBA00022512"/>
    </source>
</evidence>
<keyword evidence="12" id="KW-1185">Reference proteome</keyword>
<comment type="similarity">
    <text evidence="1 7">Belongs to the peptidase S8 family.</text>
</comment>
<feature type="domain" description="PA" evidence="10">
    <location>
        <begin position="858"/>
        <end position="927"/>
    </location>
</feature>
<feature type="domain" description="Peptidase S8/S53" evidence="9">
    <location>
        <begin position="264"/>
        <end position="526"/>
    </location>
</feature>
<feature type="active site" description="Charge relay system" evidence="6 7">
    <location>
        <position position="273"/>
    </location>
</feature>
<dbReference type="GO" id="GO:0006508">
    <property type="term" value="P:proteolysis"/>
    <property type="evidence" value="ECO:0007669"/>
    <property type="project" value="UniProtKB-KW"/>
</dbReference>
<evidence type="ECO:0000259" key="10">
    <source>
        <dbReference type="Pfam" id="PF02225"/>
    </source>
</evidence>
<dbReference type="InterPro" id="IPR003137">
    <property type="entry name" value="PA_domain"/>
</dbReference>
<gene>
    <name evidence="11" type="ORF">G1H11_12420</name>
</gene>
<keyword evidence="8" id="KW-0732">Signal</keyword>
<evidence type="ECO:0000259" key="9">
    <source>
        <dbReference type="Pfam" id="PF00082"/>
    </source>
</evidence>
<evidence type="ECO:0000256" key="3">
    <source>
        <dbReference type="ARBA" id="ARBA00022670"/>
    </source>
</evidence>
<reference evidence="11 12" key="1">
    <citation type="submission" date="2020-02" db="EMBL/GenBank/DDBJ databases">
        <authorList>
            <person name="Li X.-J."/>
            <person name="Feng X.-M."/>
        </authorList>
    </citation>
    <scope>NUCLEOTIDE SEQUENCE [LARGE SCALE GENOMIC DNA]</scope>
    <source>
        <strain evidence="11 12">CGMCC 4.7225</strain>
    </source>
</reference>
<dbReference type="InterPro" id="IPR046450">
    <property type="entry name" value="PA_dom_sf"/>
</dbReference>
<dbReference type="SUPFAM" id="SSF52025">
    <property type="entry name" value="PA domain"/>
    <property type="match status" value="1"/>
</dbReference>
<dbReference type="PANTHER" id="PTHR43806">
    <property type="entry name" value="PEPTIDASE S8"/>
    <property type="match status" value="1"/>
</dbReference>
<dbReference type="GO" id="GO:0004252">
    <property type="term" value="F:serine-type endopeptidase activity"/>
    <property type="evidence" value="ECO:0007669"/>
    <property type="project" value="UniProtKB-UniRule"/>
</dbReference>
<dbReference type="EMBL" id="JAAGOB010000006">
    <property type="protein sequence ID" value="NED96113.1"/>
    <property type="molecule type" value="Genomic_DNA"/>
</dbReference>
<dbReference type="Gene3D" id="3.50.30.30">
    <property type="match status" value="1"/>
</dbReference>
<dbReference type="InterPro" id="IPR015500">
    <property type="entry name" value="Peptidase_S8_subtilisin-rel"/>
</dbReference>
<dbReference type="RefSeq" id="WP_163818907.1">
    <property type="nucleotide sequence ID" value="NZ_JAAGOB010000006.1"/>
</dbReference>
<keyword evidence="2" id="KW-0964">Secreted</keyword>
<accession>A0A6N9YM89</accession>
<organism evidence="11 12">
    <name type="scientific">Phytoactinopolyspora alkaliphila</name>
    <dbReference type="NCBI Taxonomy" id="1783498"/>
    <lineage>
        <taxon>Bacteria</taxon>
        <taxon>Bacillati</taxon>
        <taxon>Actinomycetota</taxon>
        <taxon>Actinomycetes</taxon>
        <taxon>Jiangellales</taxon>
        <taxon>Jiangellaceae</taxon>
        <taxon>Phytoactinopolyspora</taxon>
    </lineage>
</organism>